<sequence>MTCLFNTPLVSSELPPVVTNLQMLEEKSPRAFTLSWGAAALPENNFSEPVVYVLQARTYFGPEFETRLASEWKTVVMVSSPLMLNHLPSLTIRPGLLVTGKQQPHSTDSLSSYWRLR</sequence>
<dbReference type="OrthoDB" id="9985779at2759"/>
<gene>
    <name evidence="1" type="ORF">PXEA_LOCUS28464</name>
</gene>
<accession>A0A3S5CTA1</accession>
<reference evidence="1" key="1">
    <citation type="submission" date="2018-11" db="EMBL/GenBank/DDBJ databases">
        <authorList>
            <consortium name="Pathogen Informatics"/>
        </authorList>
    </citation>
    <scope>NUCLEOTIDE SEQUENCE</scope>
</reference>
<proteinExistence type="predicted"/>
<keyword evidence="2" id="KW-1185">Reference proteome</keyword>
<organism evidence="1 2">
    <name type="scientific">Protopolystoma xenopodis</name>
    <dbReference type="NCBI Taxonomy" id="117903"/>
    <lineage>
        <taxon>Eukaryota</taxon>
        <taxon>Metazoa</taxon>
        <taxon>Spiralia</taxon>
        <taxon>Lophotrochozoa</taxon>
        <taxon>Platyhelminthes</taxon>
        <taxon>Monogenea</taxon>
        <taxon>Polyopisthocotylea</taxon>
        <taxon>Polystomatidea</taxon>
        <taxon>Polystomatidae</taxon>
        <taxon>Protopolystoma</taxon>
    </lineage>
</organism>
<name>A0A3S5CTA1_9PLAT</name>
<dbReference type="AlphaFoldDB" id="A0A3S5CTA1"/>
<dbReference type="EMBL" id="CAAALY010248899">
    <property type="protein sequence ID" value="VEL35024.1"/>
    <property type="molecule type" value="Genomic_DNA"/>
</dbReference>
<evidence type="ECO:0000313" key="2">
    <source>
        <dbReference type="Proteomes" id="UP000784294"/>
    </source>
</evidence>
<dbReference type="Proteomes" id="UP000784294">
    <property type="component" value="Unassembled WGS sequence"/>
</dbReference>
<evidence type="ECO:0000313" key="1">
    <source>
        <dbReference type="EMBL" id="VEL35024.1"/>
    </source>
</evidence>
<protein>
    <submittedName>
        <fullName evidence="1">Uncharacterized protein</fullName>
    </submittedName>
</protein>
<comment type="caution">
    <text evidence="1">The sequence shown here is derived from an EMBL/GenBank/DDBJ whole genome shotgun (WGS) entry which is preliminary data.</text>
</comment>